<gene>
    <name evidence="2" type="ORF">MARPO_0003s0289</name>
</gene>
<name>A0A2R6XTK4_MARPO</name>
<reference evidence="3" key="1">
    <citation type="journal article" date="2017" name="Cell">
        <title>Insights into land plant evolution garnered from the Marchantia polymorpha genome.</title>
        <authorList>
            <person name="Bowman J.L."/>
            <person name="Kohchi T."/>
            <person name="Yamato K.T."/>
            <person name="Jenkins J."/>
            <person name="Shu S."/>
            <person name="Ishizaki K."/>
            <person name="Yamaoka S."/>
            <person name="Nishihama R."/>
            <person name="Nakamura Y."/>
            <person name="Berger F."/>
            <person name="Adam C."/>
            <person name="Aki S.S."/>
            <person name="Althoff F."/>
            <person name="Araki T."/>
            <person name="Arteaga-Vazquez M.A."/>
            <person name="Balasubrmanian S."/>
            <person name="Barry K."/>
            <person name="Bauer D."/>
            <person name="Boehm C.R."/>
            <person name="Briginshaw L."/>
            <person name="Caballero-Perez J."/>
            <person name="Catarino B."/>
            <person name="Chen F."/>
            <person name="Chiyoda S."/>
            <person name="Chovatia M."/>
            <person name="Davies K.M."/>
            <person name="Delmans M."/>
            <person name="Demura T."/>
            <person name="Dierschke T."/>
            <person name="Dolan L."/>
            <person name="Dorantes-Acosta A.E."/>
            <person name="Eklund D.M."/>
            <person name="Florent S.N."/>
            <person name="Flores-Sandoval E."/>
            <person name="Fujiyama A."/>
            <person name="Fukuzawa H."/>
            <person name="Galik B."/>
            <person name="Grimanelli D."/>
            <person name="Grimwood J."/>
            <person name="Grossniklaus U."/>
            <person name="Hamada T."/>
            <person name="Haseloff J."/>
            <person name="Hetherington A.J."/>
            <person name="Higo A."/>
            <person name="Hirakawa Y."/>
            <person name="Hundley H.N."/>
            <person name="Ikeda Y."/>
            <person name="Inoue K."/>
            <person name="Inoue S.I."/>
            <person name="Ishida S."/>
            <person name="Jia Q."/>
            <person name="Kakita M."/>
            <person name="Kanazawa T."/>
            <person name="Kawai Y."/>
            <person name="Kawashima T."/>
            <person name="Kennedy M."/>
            <person name="Kinose K."/>
            <person name="Kinoshita T."/>
            <person name="Kohara Y."/>
            <person name="Koide E."/>
            <person name="Komatsu K."/>
            <person name="Kopischke S."/>
            <person name="Kubo M."/>
            <person name="Kyozuka J."/>
            <person name="Lagercrantz U."/>
            <person name="Lin S.S."/>
            <person name="Lindquist E."/>
            <person name="Lipzen A.M."/>
            <person name="Lu C.W."/>
            <person name="De Luna E."/>
            <person name="Martienssen R.A."/>
            <person name="Minamino N."/>
            <person name="Mizutani M."/>
            <person name="Mizutani M."/>
            <person name="Mochizuki N."/>
            <person name="Monte I."/>
            <person name="Mosher R."/>
            <person name="Nagasaki H."/>
            <person name="Nakagami H."/>
            <person name="Naramoto S."/>
            <person name="Nishitani K."/>
            <person name="Ohtani M."/>
            <person name="Okamoto T."/>
            <person name="Okumura M."/>
            <person name="Phillips J."/>
            <person name="Pollak B."/>
            <person name="Reinders A."/>
            <person name="Rovekamp M."/>
            <person name="Sano R."/>
            <person name="Sawa S."/>
            <person name="Schmid M.W."/>
            <person name="Shirakawa M."/>
            <person name="Solano R."/>
            <person name="Spunde A."/>
            <person name="Suetsugu N."/>
            <person name="Sugano S."/>
            <person name="Sugiyama A."/>
            <person name="Sun R."/>
            <person name="Suzuki Y."/>
            <person name="Takenaka M."/>
            <person name="Takezawa D."/>
            <person name="Tomogane H."/>
            <person name="Tsuzuki M."/>
            <person name="Ueda T."/>
            <person name="Umeda M."/>
            <person name="Ward J.M."/>
            <person name="Watanabe Y."/>
            <person name="Yazaki K."/>
            <person name="Yokoyama R."/>
            <person name="Yoshitake Y."/>
            <person name="Yotsui I."/>
            <person name="Zachgo S."/>
            <person name="Schmutz J."/>
        </authorList>
    </citation>
    <scope>NUCLEOTIDE SEQUENCE [LARGE SCALE GENOMIC DNA]</scope>
    <source>
        <strain evidence="3">Tak-1</strain>
    </source>
</reference>
<evidence type="ECO:0000313" key="2">
    <source>
        <dbReference type="EMBL" id="PTQ49444.1"/>
    </source>
</evidence>
<keyword evidence="3" id="KW-1185">Reference proteome</keyword>
<feature type="region of interest" description="Disordered" evidence="1">
    <location>
        <begin position="15"/>
        <end position="45"/>
    </location>
</feature>
<sequence>MPMPLFISSCLELEEGGGRDKSSRFGAGYKTAKRTKSMPRNPGIHGPISLAKAARTIDAQFTIRHKLEHSQSCTE</sequence>
<dbReference type="Proteomes" id="UP000244005">
    <property type="component" value="Unassembled WGS sequence"/>
</dbReference>
<evidence type="ECO:0000313" key="3">
    <source>
        <dbReference type="Proteomes" id="UP000244005"/>
    </source>
</evidence>
<protein>
    <submittedName>
        <fullName evidence="2">Uncharacterized protein</fullName>
    </submittedName>
</protein>
<organism evidence="2 3">
    <name type="scientific">Marchantia polymorpha</name>
    <name type="common">Common liverwort</name>
    <name type="synonym">Marchantia aquatica</name>
    <dbReference type="NCBI Taxonomy" id="3197"/>
    <lineage>
        <taxon>Eukaryota</taxon>
        <taxon>Viridiplantae</taxon>
        <taxon>Streptophyta</taxon>
        <taxon>Embryophyta</taxon>
        <taxon>Marchantiophyta</taxon>
        <taxon>Marchantiopsida</taxon>
        <taxon>Marchantiidae</taxon>
        <taxon>Marchantiales</taxon>
        <taxon>Marchantiaceae</taxon>
        <taxon>Marchantia</taxon>
    </lineage>
</organism>
<accession>A0A2R6XTK4</accession>
<evidence type="ECO:0000256" key="1">
    <source>
        <dbReference type="SAM" id="MobiDB-lite"/>
    </source>
</evidence>
<dbReference type="AlphaFoldDB" id="A0A2R6XTK4"/>
<dbReference type="EMBL" id="KZ772675">
    <property type="protein sequence ID" value="PTQ49444.1"/>
    <property type="molecule type" value="Genomic_DNA"/>
</dbReference>
<proteinExistence type="predicted"/>